<keyword evidence="10" id="KW-0804">Transcription</keyword>
<dbReference type="Gene3D" id="3.40.10.10">
    <property type="entry name" value="DNA Methylphosphotriester Repair Domain"/>
    <property type="match status" value="1"/>
</dbReference>
<dbReference type="GO" id="GO:0003700">
    <property type="term" value="F:DNA-binding transcription factor activity"/>
    <property type="evidence" value="ECO:0007669"/>
    <property type="project" value="InterPro"/>
</dbReference>
<dbReference type="Pfam" id="PF02805">
    <property type="entry name" value="Ada_Zn_binding"/>
    <property type="match status" value="1"/>
</dbReference>
<dbReference type="GO" id="GO:0032259">
    <property type="term" value="P:methylation"/>
    <property type="evidence" value="ECO:0007669"/>
    <property type="project" value="UniProtKB-KW"/>
</dbReference>
<dbReference type="OrthoDB" id="9802228at2"/>
<dbReference type="PRINTS" id="PR00032">
    <property type="entry name" value="HTHARAC"/>
</dbReference>
<evidence type="ECO:0000256" key="2">
    <source>
        <dbReference type="ARBA" id="ARBA00022603"/>
    </source>
</evidence>
<comment type="cofactor">
    <cofactor evidence="1">
        <name>Zn(2+)</name>
        <dbReference type="ChEBI" id="CHEBI:29105"/>
    </cofactor>
</comment>
<dbReference type="Pfam" id="PF12833">
    <property type="entry name" value="HTH_18"/>
    <property type="match status" value="1"/>
</dbReference>
<evidence type="ECO:0000259" key="13">
    <source>
        <dbReference type="PROSITE" id="PS01124"/>
    </source>
</evidence>
<feature type="region of interest" description="Disordered" evidence="12">
    <location>
        <begin position="1"/>
        <end position="27"/>
    </location>
</feature>
<dbReference type="InterPro" id="IPR009057">
    <property type="entry name" value="Homeodomain-like_sf"/>
</dbReference>
<dbReference type="PANTHER" id="PTHR43280:SF28">
    <property type="entry name" value="HTH-TYPE TRANSCRIPTIONAL ACTIVATOR RHAS"/>
    <property type="match status" value="1"/>
</dbReference>
<dbReference type="PANTHER" id="PTHR43280">
    <property type="entry name" value="ARAC-FAMILY TRANSCRIPTIONAL REGULATOR"/>
    <property type="match status" value="1"/>
</dbReference>
<dbReference type="PIRSF" id="PIRSF000408">
    <property type="entry name" value="Alkyltransferas_AdaA"/>
    <property type="match status" value="1"/>
</dbReference>
<dbReference type="InterPro" id="IPR018060">
    <property type="entry name" value="HTH_AraC"/>
</dbReference>
<dbReference type="RefSeq" id="WP_080787670.1">
    <property type="nucleotide sequence ID" value="NZ_BJOA01000069.1"/>
</dbReference>
<evidence type="ECO:0000256" key="7">
    <source>
        <dbReference type="ARBA" id="ARBA00023015"/>
    </source>
</evidence>
<dbReference type="GO" id="GO:0043565">
    <property type="term" value="F:sequence-specific DNA binding"/>
    <property type="evidence" value="ECO:0007669"/>
    <property type="project" value="InterPro"/>
</dbReference>
<dbReference type="GO" id="GO:0008270">
    <property type="term" value="F:zinc ion binding"/>
    <property type="evidence" value="ECO:0007669"/>
    <property type="project" value="InterPro"/>
</dbReference>
<evidence type="ECO:0000256" key="1">
    <source>
        <dbReference type="ARBA" id="ARBA00001947"/>
    </source>
</evidence>
<sequence>MVNLKGSEHDSTSDAIHNENAVGASQERMTDEKWQAIIRNDASYDDKFFYAVKTTGIFCRPSCKSRVPKKENVRIFQNAEQALSEHFRPCKRCKPTGQRLPNHEWVEQITQCIDMNYSETLTLEILADMCHGSPYHLHRIFKRIKGITPVEYVQQTRIAKAMEYLIHSDKAIADIAMTVGIPNTSYFITLFKTKTGHTPTDYRQLNRNKHTTEVLQNGRKK</sequence>
<feature type="compositionally biased region" description="Basic and acidic residues" evidence="12">
    <location>
        <begin position="1"/>
        <end position="12"/>
    </location>
</feature>
<evidence type="ECO:0000313" key="14">
    <source>
        <dbReference type="EMBL" id="SDJ58620.1"/>
    </source>
</evidence>
<dbReference type="InterPro" id="IPR016220">
    <property type="entry name" value="Me-P-triester_DNA_alkyl-Trfase"/>
</dbReference>
<dbReference type="GeneID" id="42306759"/>
<dbReference type="InterPro" id="IPR018062">
    <property type="entry name" value="HTH_AraC-typ_CS"/>
</dbReference>
<keyword evidence="11" id="KW-0234">DNA repair</keyword>
<dbReference type="InterPro" id="IPR035451">
    <property type="entry name" value="Ada-like_dom_sf"/>
</dbReference>
<dbReference type="SMART" id="SM00342">
    <property type="entry name" value="HTH_ARAC"/>
    <property type="match status" value="1"/>
</dbReference>
<feature type="domain" description="HTH araC/xylS-type" evidence="13">
    <location>
        <begin position="107"/>
        <end position="205"/>
    </location>
</feature>
<accession>A0A1G8V0A0</accession>
<name>A0A1G8V0A0_ANEMI</name>
<evidence type="ECO:0000313" key="15">
    <source>
        <dbReference type="Proteomes" id="UP000182836"/>
    </source>
</evidence>
<dbReference type="GO" id="GO:0006307">
    <property type="term" value="P:DNA alkylation repair"/>
    <property type="evidence" value="ECO:0007669"/>
    <property type="project" value="UniProtKB-ARBA"/>
</dbReference>
<dbReference type="GO" id="GO:0008168">
    <property type="term" value="F:methyltransferase activity"/>
    <property type="evidence" value="ECO:0007669"/>
    <property type="project" value="UniProtKB-KW"/>
</dbReference>
<keyword evidence="9" id="KW-0010">Activator</keyword>
<keyword evidence="3 14" id="KW-0808">Transferase</keyword>
<evidence type="ECO:0000256" key="4">
    <source>
        <dbReference type="ARBA" id="ARBA00022723"/>
    </source>
</evidence>
<dbReference type="InterPro" id="IPR020449">
    <property type="entry name" value="Tscrpt_reg_AraC-type_HTH"/>
</dbReference>
<keyword evidence="2 14" id="KW-0489">Methyltransferase</keyword>
<keyword evidence="7" id="KW-0805">Transcription regulation</keyword>
<dbReference type="FunFam" id="3.40.10.10:FF:000001">
    <property type="entry name" value="DNA-3-methyladenine glycosylase 2"/>
    <property type="match status" value="1"/>
</dbReference>
<evidence type="ECO:0000256" key="12">
    <source>
        <dbReference type="SAM" id="MobiDB-lite"/>
    </source>
</evidence>
<dbReference type="Proteomes" id="UP000182836">
    <property type="component" value="Unassembled WGS sequence"/>
</dbReference>
<dbReference type="AlphaFoldDB" id="A0A1G8V0A0"/>
<protein>
    <submittedName>
        <fullName evidence="14">AraC family transcriptional regulator, regulatory protein of adaptative response / methylphosphotriester-DNA alkyltransferase methyltransferase</fullName>
    </submittedName>
</protein>
<proteinExistence type="predicted"/>
<keyword evidence="5" id="KW-0227">DNA damage</keyword>
<dbReference type="SUPFAM" id="SSF57884">
    <property type="entry name" value="Ada DNA repair protein, N-terminal domain (N-Ada 10)"/>
    <property type="match status" value="1"/>
</dbReference>
<dbReference type="PROSITE" id="PS00041">
    <property type="entry name" value="HTH_ARAC_FAMILY_1"/>
    <property type="match status" value="1"/>
</dbReference>
<dbReference type="InterPro" id="IPR004026">
    <property type="entry name" value="Ada_DNA_repair_Zn-bd"/>
</dbReference>
<gene>
    <name evidence="14" type="ORF">SAMN04487909_12173</name>
</gene>
<keyword evidence="4" id="KW-0479">Metal-binding</keyword>
<keyword evidence="6" id="KW-0862">Zinc</keyword>
<evidence type="ECO:0000256" key="10">
    <source>
        <dbReference type="ARBA" id="ARBA00023163"/>
    </source>
</evidence>
<dbReference type="SUPFAM" id="SSF46689">
    <property type="entry name" value="Homeodomain-like"/>
    <property type="match status" value="2"/>
</dbReference>
<evidence type="ECO:0000256" key="5">
    <source>
        <dbReference type="ARBA" id="ARBA00022763"/>
    </source>
</evidence>
<reference evidence="14 15" key="1">
    <citation type="submission" date="2016-10" db="EMBL/GenBank/DDBJ databases">
        <authorList>
            <person name="de Groot N.N."/>
        </authorList>
    </citation>
    <scope>NUCLEOTIDE SEQUENCE [LARGE SCALE GENOMIC DNA]</scope>
    <source>
        <strain evidence="14 15">DSM 2895</strain>
    </source>
</reference>
<evidence type="ECO:0000256" key="8">
    <source>
        <dbReference type="ARBA" id="ARBA00023125"/>
    </source>
</evidence>
<evidence type="ECO:0000256" key="6">
    <source>
        <dbReference type="ARBA" id="ARBA00022833"/>
    </source>
</evidence>
<dbReference type="PROSITE" id="PS01124">
    <property type="entry name" value="HTH_ARAC_FAMILY_2"/>
    <property type="match status" value="1"/>
</dbReference>
<evidence type="ECO:0000256" key="9">
    <source>
        <dbReference type="ARBA" id="ARBA00023159"/>
    </source>
</evidence>
<evidence type="ECO:0000256" key="3">
    <source>
        <dbReference type="ARBA" id="ARBA00022679"/>
    </source>
</evidence>
<evidence type="ECO:0000256" key="11">
    <source>
        <dbReference type="ARBA" id="ARBA00023204"/>
    </source>
</evidence>
<dbReference type="Gene3D" id="1.10.10.60">
    <property type="entry name" value="Homeodomain-like"/>
    <property type="match status" value="2"/>
</dbReference>
<keyword evidence="8" id="KW-0238">DNA-binding</keyword>
<dbReference type="EMBL" id="FNED01000021">
    <property type="protein sequence ID" value="SDJ58620.1"/>
    <property type="molecule type" value="Genomic_DNA"/>
</dbReference>
<organism evidence="14 15">
    <name type="scientific">Aneurinibacillus migulanus</name>
    <name type="common">Bacillus migulanus</name>
    <dbReference type="NCBI Taxonomy" id="47500"/>
    <lineage>
        <taxon>Bacteria</taxon>
        <taxon>Bacillati</taxon>
        <taxon>Bacillota</taxon>
        <taxon>Bacilli</taxon>
        <taxon>Bacillales</taxon>
        <taxon>Paenibacillaceae</taxon>
        <taxon>Aneurinibacillus group</taxon>
        <taxon>Aneurinibacillus</taxon>
    </lineage>
</organism>